<keyword evidence="1" id="KW-0732">Signal</keyword>
<dbReference type="Gene3D" id="3.40.710.10">
    <property type="entry name" value="DD-peptidase/beta-lactamase superfamily"/>
    <property type="match status" value="1"/>
</dbReference>
<keyword evidence="3" id="KW-0378">Hydrolase</keyword>
<feature type="domain" description="Beta-lactamase-related" evidence="2">
    <location>
        <begin position="59"/>
        <end position="388"/>
    </location>
</feature>
<dbReference type="InterPro" id="IPR012338">
    <property type="entry name" value="Beta-lactam/transpept-like"/>
</dbReference>
<dbReference type="Pfam" id="PF00144">
    <property type="entry name" value="Beta-lactamase"/>
    <property type="match status" value="1"/>
</dbReference>
<reference evidence="3 4" key="1">
    <citation type="submission" date="2020-08" db="EMBL/GenBank/DDBJ databases">
        <title>Genomic Encyclopedia of Type Strains, Phase IV (KMG-IV): sequencing the most valuable type-strain genomes for metagenomic binning, comparative biology and taxonomic classification.</title>
        <authorList>
            <person name="Goeker M."/>
        </authorList>
    </citation>
    <scope>NUCLEOTIDE SEQUENCE [LARGE SCALE GENOMIC DNA]</scope>
    <source>
        <strain evidence="3 4">DSM 24194</strain>
    </source>
</reference>
<keyword evidence="4" id="KW-1185">Reference proteome</keyword>
<evidence type="ECO:0000313" key="4">
    <source>
        <dbReference type="Proteomes" id="UP000578569"/>
    </source>
</evidence>
<sequence length="409" mass="45210">MMKRRAFLGAGGLVAAAGLALALPQHSSGSDTPPAPPPIRAEASIAAPVHQHQIDYDRFDRRLRQLMEKPYMVGMAVGVVENGEITFLKGYGVTEAGSDEPVTPETVFRWASVSKGVAGSLAAKLADEGKLRLDESIARYSANLLLPEGAQRQARIEDVLSHRLGLWRNAYDDRLEDGQDPDQIRRDLMGTQLTCAPGTCWSYQNVAFDAATDVVEKITGRTYATAVKNELFRPLGMRSASLDREGLVNSPNWARPHSAGRRPLEVQEAYYRVPAAGGVNSNIKDLATWLQAQMGLFPDVLSGKALSLAHEPRVATPNENRRLRNFRERVGDPRYGLGWRIYDYAGRRLVGHRGGVDGYRSLILFDPEMKTGVVAMWNSNAGKPTGLQFELMDLAYQLEHRDWLEIDKG</sequence>
<gene>
    <name evidence="3" type="ORF">FHS50_001174</name>
</gene>
<protein>
    <submittedName>
        <fullName evidence="3">Beta-lactamase class C</fullName>
        <ecNumber evidence="3">3.5.2.6</ecNumber>
    </submittedName>
</protein>
<dbReference type="AlphaFoldDB" id="A0A839YVB1"/>
<comment type="caution">
    <text evidence="3">The sequence shown here is derived from an EMBL/GenBank/DDBJ whole genome shotgun (WGS) entry which is preliminary data.</text>
</comment>
<dbReference type="SUPFAM" id="SSF56601">
    <property type="entry name" value="beta-lactamase/transpeptidase-like"/>
    <property type="match status" value="1"/>
</dbReference>
<dbReference type="Proteomes" id="UP000578569">
    <property type="component" value="Unassembled WGS sequence"/>
</dbReference>
<name>A0A839YVB1_9SPHN</name>
<dbReference type="InterPro" id="IPR001466">
    <property type="entry name" value="Beta-lactam-related"/>
</dbReference>
<evidence type="ECO:0000313" key="3">
    <source>
        <dbReference type="EMBL" id="MBB3764151.1"/>
    </source>
</evidence>
<dbReference type="InterPro" id="IPR050491">
    <property type="entry name" value="AmpC-like"/>
</dbReference>
<dbReference type="GO" id="GO:0008800">
    <property type="term" value="F:beta-lactamase activity"/>
    <property type="evidence" value="ECO:0007669"/>
    <property type="project" value="UniProtKB-EC"/>
</dbReference>
<feature type="signal peptide" evidence="1">
    <location>
        <begin position="1"/>
        <end position="22"/>
    </location>
</feature>
<dbReference type="PANTHER" id="PTHR46825">
    <property type="entry name" value="D-ALANYL-D-ALANINE-CARBOXYPEPTIDASE/ENDOPEPTIDASE AMPH"/>
    <property type="match status" value="1"/>
</dbReference>
<accession>A0A839YVB1</accession>
<dbReference type="PANTHER" id="PTHR46825:SF15">
    <property type="entry name" value="BETA-LACTAMASE-RELATED DOMAIN-CONTAINING PROTEIN"/>
    <property type="match status" value="1"/>
</dbReference>
<evidence type="ECO:0000259" key="2">
    <source>
        <dbReference type="Pfam" id="PF00144"/>
    </source>
</evidence>
<proteinExistence type="predicted"/>
<dbReference type="RefSeq" id="WP_183933433.1">
    <property type="nucleotide sequence ID" value="NZ_JACICF010000001.1"/>
</dbReference>
<dbReference type="EMBL" id="JACICF010000001">
    <property type="protein sequence ID" value="MBB3764151.1"/>
    <property type="molecule type" value="Genomic_DNA"/>
</dbReference>
<dbReference type="PROSITE" id="PS51318">
    <property type="entry name" value="TAT"/>
    <property type="match status" value="1"/>
</dbReference>
<dbReference type="InterPro" id="IPR006311">
    <property type="entry name" value="TAT_signal"/>
</dbReference>
<organism evidence="3 4">
    <name type="scientific">Sphingomicrobium lutaoense</name>
    <dbReference type="NCBI Taxonomy" id="515949"/>
    <lineage>
        <taxon>Bacteria</taxon>
        <taxon>Pseudomonadati</taxon>
        <taxon>Pseudomonadota</taxon>
        <taxon>Alphaproteobacteria</taxon>
        <taxon>Sphingomonadales</taxon>
        <taxon>Sphingomonadaceae</taxon>
        <taxon>Sphingomicrobium</taxon>
    </lineage>
</organism>
<evidence type="ECO:0000256" key="1">
    <source>
        <dbReference type="SAM" id="SignalP"/>
    </source>
</evidence>
<dbReference type="EC" id="3.5.2.6" evidence="3"/>
<feature type="chain" id="PRO_5032547328" evidence="1">
    <location>
        <begin position="23"/>
        <end position="409"/>
    </location>
</feature>